<name>A0ABQ9AGC2_9ROSI</name>
<keyword evidence="2" id="KW-0812">Transmembrane</keyword>
<dbReference type="SMART" id="SM00666">
    <property type="entry name" value="PB1"/>
    <property type="match status" value="1"/>
</dbReference>
<dbReference type="InterPro" id="IPR000270">
    <property type="entry name" value="PB1_dom"/>
</dbReference>
<dbReference type="PROSITE" id="PS51745">
    <property type="entry name" value="PB1"/>
    <property type="match status" value="1"/>
</dbReference>
<evidence type="ECO:0000256" key="2">
    <source>
        <dbReference type="SAM" id="Phobius"/>
    </source>
</evidence>
<reference evidence="4" key="2">
    <citation type="journal article" date="2023" name="Int. J. Mol. Sci.">
        <title>De Novo Assembly and Annotation of 11 Diverse Shrub Willow (Salix) Genomes Reveals Novel Gene Organization in Sex-Linked Regions.</title>
        <authorList>
            <person name="Hyden B."/>
            <person name="Feng K."/>
            <person name="Yates T.B."/>
            <person name="Jawdy S."/>
            <person name="Cereghino C."/>
            <person name="Smart L.B."/>
            <person name="Muchero W."/>
        </authorList>
    </citation>
    <scope>NUCLEOTIDE SEQUENCE</scope>
    <source>
        <tissue evidence="4">Shoot tip</tissue>
    </source>
</reference>
<feature type="transmembrane region" description="Helical" evidence="2">
    <location>
        <begin position="93"/>
        <end position="115"/>
    </location>
</feature>
<keyword evidence="2" id="KW-1133">Transmembrane helix</keyword>
<dbReference type="Pfam" id="PF00564">
    <property type="entry name" value="PB1"/>
    <property type="match status" value="1"/>
</dbReference>
<comment type="subunit">
    <text evidence="1">Homodimers and heterodimers.</text>
</comment>
<dbReference type="SUPFAM" id="SSF54277">
    <property type="entry name" value="CAD &amp; PB1 domains"/>
    <property type="match status" value="1"/>
</dbReference>
<comment type="caution">
    <text evidence="4">The sequence shown here is derived from an EMBL/GenBank/DDBJ whole genome shotgun (WGS) entry which is preliminary data.</text>
</comment>
<dbReference type="Proteomes" id="UP001141253">
    <property type="component" value="Chromosome 15W"/>
</dbReference>
<feature type="domain" description="PB1" evidence="3">
    <location>
        <begin position="1"/>
        <end position="74"/>
    </location>
</feature>
<proteinExistence type="predicted"/>
<evidence type="ECO:0000259" key="3">
    <source>
        <dbReference type="PROSITE" id="PS51745"/>
    </source>
</evidence>
<dbReference type="EMBL" id="JAPFFI010000020">
    <property type="protein sequence ID" value="KAJ6339554.1"/>
    <property type="molecule type" value="Genomic_DNA"/>
</dbReference>
<evidence type="ECO:0000313" key="4">
    <source>
        <dbReference type="EMBL" id="KAJ6339554.1"/>
    </source>
</evidence>
<organism evidence="4 5">
    <name type="scientific">Salix suchowensis</name>
    <dbReference type="NCBI Taxonomy" id="1278906"/>
    <lineage>
        <taxon>Eukaryota</taxon>
        <taxon>Viridiplantae</taxon>
        <taxon>Streptophyta</taxon>
        <taxon>Embryophyta</taxon>
        <taxon>Tracheophyta</taxon>
        <taxon>Spermatophyta</taxon>
        <taxon>Magnoliopsida</taxon>
        <taxon>eudicotyledons</taxon>
        <taxon>Gunneridae</taxon>
        <taxon>Pentapetalae</taxon>
        <taxon>rosids</taxon>
        <taxon>fabids</taxon>
        <taxon>Malpighiales</taxon>
        <taxon>Salicaceae</taxon>
        <taxon>Saliceae</taxon>
        <taxon>Salix</taxon>
    </lineage>
</organism>
<reference evidence="4" key="1">
    <citation type="submission" date="2022-10" db="EMBL/GenBank/DDBJ databases">
        <authorList>
            <person name="Hyden B.L."/>
            <person name="Feng K."/>
            <person name="Yates T."/>
            <person name="Jawdy S."/>
            <person name="Smart L.B."/>
            <person name="Muchero W."/>
        </authorList>
    </citation>
    <scope>NUCLEOTIDE SEQUENCE</scope>
    <source>
        <tissue evidence="4">Shoot tip</tissue>
    </source>
</reference>
<keyword evidence="5" id="KW-1185">Reference proteome</keyword>
<protein>
    <recommendedName>
        <fullName evidence="3">PB1 domain-containing protein</fullName>
    </recommendedName>
</protein>
<gene>
    <name evidence="4" type="ORF">OIU77_007500</name>
</gene>
<dbReference type="Gene3D" id="3.10.20.90">
    <property type="entry name" value="Phosphatidylinositol 3-kinase Catalytic Subunit, Chain A, domain 1"/>
    <property type="match status" value="1"/>
</dbReference>
<evidence type="ECO:0000313" key="5">
    <source>
        <dbReference type="Proteomes" id="UP001141253"/>
    </source>
</evidence>
<evidence type="ECO:0000256" key="1">
    <source>
        <dbReference type="ARBA" id="ARBA00011726"/>
    </source>
</evidence>
<accession>A0ABQ9AGC2</accession>
<keyword evidence="2" id="KW-0472">Membrane</keyword>
<dbReference type="InterPro" id="IPR053793">
    <property type="entry name" value="PB1-like"/>
</dbReference>
<sequence>MHRFNCETRNLTDIRTSILQRLGDGINRDNLPQILYEDEDHDKVVLASDGDLITAVEHARSAGLKSLRLHLEYSGRKGSGSEGFVNAEANARASAYSTIAAGAALVAGLGVLAYMKRSGF</sequence>